<reference evidence="1" key="1">
    <citation type="submission" date="2019-10" db="EMBL/GenBank/DDBJ databases">
        <authorList>
            <consortium name="DOE Joint Genome Institute"/>
            <person name="Kuo A."/>
            <person name="Miyauchi S."/>
            <person name="Kiss E."/>
            <person name="Drula E."/>
            <person name="Kohler A."/>
            <person name="Sanchez-Garcia M."/>
            <person name="Andreopoulos B."/>
            <person name="Barry K.W."/>
            <person name="Bonito G."/>
            <person name="Buee M."/>
            <person name="Carver A."/>
            <person name="Chen C."/>
            <person name="Cichocki N."/>
            <person name="Clum A."/>
            <person name="Culley D."/>
            <person name="Crous P.W."/>
            <person name="Fauchery L."/>
            <person name="Girlanda M."/>
            <person name="Hayes R."/>
            <person name="Keri Z."/>
            <person name="Labutti K."/>
            <person name="Lipzen A."/>
            <person name="Lombard V."/>
            <person name="Magnuson J."/>
            <person name="Maillard F."/>
            <person name="Morin E."/>
            <person name="Murat C."/>
            <person name="Nolan M."/>
            <person name="Ohm R."/>
            <person name="Pangilinan J."/>
            <person name="Pereira M."/>
            <person name="Perotto S."/>
            <person name="Peter M."/>
            <person name="Riley R."/>
            <person name="Sitrit Y."/>
            <person name="Stielow B."/>
            <person name="Szollosi G."/>
            <person name="Zifcakova L."/>
            <person name="Stursova M."/>
            <person name="Spatafora J.W."/>
            <person name="Tedersoo L."/>
            <person name="Vaario L.-M."/>
            <person name="Yamada A."/>
            <person name="Yan M."/>
            <person name="Wang P."/>
            <person name="Xu J."/>
            <person name="Bruns T."/>
            <person name="Baldrian P."/>
            <person name="Vilgalys R."/>
            <person name="Henrissat B."/>
            <person name="Grigoriev I.V."/>
            <person name="Hibbett D."/>
            <person name="Nagy L.G."/>
            <person name="Martin F.M."/>
        </authorList>
    </citation>
    <scope>NUCLEOTIDE SEQUENCE</scope>
    <source>
        <strain evidence="1">P2</strain>
    </source>
</reference>
<keyword evidence="2" id="KW-1185">Reference proteome</keyword>
<organism evidence="1 2">
    <name type="scientific">Thelephora ganbajun</name>
    <name type="common">Ganba fungus</name>
    <dbReference type="NCBI Taxonomy" id="370292"/>
    <lineage>
        <taxon>Eukaryota</taxon>
        <taxon>Fungi</taxon>
        <taxon>Dikarya</taxon>
        <taxon>Basidiomycota</taxon>
        <taxon>Agaricomycotina</taxon>
        <taxon>Agaricomycetes</taxon>
        <taxon>Thelephorales</taxon>
        <taxon>Thelephoraceae</taxon>
        <taxon>Thelephora</taxon>
    </lineage>
</organism>
<protein>
    <submittedName>
        <fullName evidence="1">Uncharacterized protein</fullName>
    </submittedName>
</protein>
<reference evidence="1" key="2">
    <citation type="journal article" date="2020" name="Nat. Commun.">
        <title>Large-scale genome sequencing of mycorrhizal fungi provides insights into the early evolution of symbiotic traits.</title>
        <authorList>
            <person name="Miyauchi S."/>
            <person name="Kiss E."/>
            <person name="Kuo A."/>
            <person name="Drula E."/>
            <person name="Kohler A."/>
            <person name="Sanchez-Garcia M."/>
            <person name="Morin E."/>
            <person name="Andreopoulos B."/>
            <person name="Barry K.W."/>
            <person name="Bonito G."/>
            <person name="Buee M."/>
            <person name="Carver A."/>
            <person name="Chen C."/>
            <person name="Cichocki N."/>
            <person name="Clum A."/>
            <person name="Culley D."/>
            <person name="Crous P.W."/>
            <person name="Fauchery L."/>
            <person name="Girlanda M."/>
            <person name="Hayes R.D."/>
            <person name="Keri Z."/>
            <person name="LaButti K."/>
            <person name="Lipzen A."/>
            <person name="Lombard V."/>
            <person name="Magnuson J."/>
            <person name="Maillard F."/>
            <person name="Murat C."/>
            <person name="Nolan M."/>
            <person name="Ohm R.A."/>
            <person name="Pangilinan J."/>
            <person name="Pereira M.F."/>
            <person name="Perotto S."/>
            <person name="Peter M."/>
            <person name="Pfister S."/>
            <person name="Riley R."/>
            <person name="Sitrit Y."/>
            <person name="Stielow J.B."/>
            <person name="Szollosi G."/>
            <person name="Zifcakova L."/>
            <person name="Stursova M."/>
            <person name="Spatafora J.W."/>
            <person name="Tedersoo L."/>
            <person name="Vaario L.M."/>
            <person name="Yamada A."/>
            <person name="Yan M."/>
            <person name="Wang P."/>
            <person name="Xu J."/>
            <person name="Bruns T."/>
            <person name="Baldrian P."/>
            <person name="Vilgalys R."/>
            <person name="Dunand C."/>
            <person name="Henrissat B."/>
            <person name="Grigoriev I.V."/>
            <person name="Hibbett D."/>
            <person name="Nagy L.G."/>
            <person name="Martin F.M."/>
        </authorList>
    </citation>
    <scope>NUCLEOTIDE SEQUENCE</scope>
    <source>
        <strain evidence="1">P2</strain>
    </source>
</reference>
<gene>
    <name evidence="1" type="ORF">BDM02DRAFT_3106345</name>
</gene>
<accession>A0ACB6ZXH6</accession>
<dbReference type="Proteomes" id="UP000886501">
    <property type="component" value="Unassembled WGS sequence"/>
</dbReference>
<name>A0ACB6ZXH6_THEGA</name>
<evidence type="ECO:0000313" key="2">
    <source>
        <dbReference type="Proteomes" id="UP000886501"/>
    </source>
</evidence>
<dbReference type="EMBL" id="MU117961">
    <property type="protein sequence ID" value="KAF9654093.1"/>
    <property type="molecule type" value="Genomic_DNA"/>
</dbReference>
<sequence>MSSRDNDQPSDSQPTLTSTPRFVGLQHLFRSFSTPDTKPSAIPPDLGPEPHLTRLDSPVENDLTQTSDRDGAESITSPTPLQRFWRHARAKTTGPAEPPPSRLLVPQSSVTTEHASLALTSRSTSSATDELEAVSPMPTTLITPPEGVSDSTPLSEEEHPSPMSLAQRIHSIIASTPTAMYQPMALESPTTPVDRRTLPQSPVQGPSNLLSPMADSRFLSFLYSPRLMNSPGPGKPSVFSMLERFQSPMARNHELPPEGGPNGNDGSDSHGMEVAEDGSSLMLCSPLIPQRDSLVEIAETEYVSFNEAGRIAAEGYRSPLCQIHTVDDIDEENESDDEEGKSETHRATADDDKGEGSSGTAEGGSAENNANDGECQPSDASVSESRSIFRWPWSKTEEEKRAEQKTKEEVKRAEVKAKEERNLKKNEKLVWVPSPTKLSLQTMWWGYRIYLPPPVLEVLNNKQLEAAKRAAMITSALKWLLDHVPVALIPPQFQLALSLLRGLVPLLGYIGGFIAWSWSAIRVFDRGYGITLTATWLLPIAIIPGTWQVYEVPETPQITQGETPSQPELSGTDNAVPAETQKEGPVEEKVPDKNEKVPEPKASTSREPEPDQVWGSPSSYTSKHQPPQGYWDPSPPVMWIPPEHGYPNPVYSSSSSFHHAQLHYPPGAYFTPTPSYATPVHGYYQPMNPEQTPGTYEPTAYEPTGPPPVVVHTVPLPSSRPNTPPRQHR</sequence>
<proteinExistence type="predicted"/>
<evidence type="ECO:0000313" key="1">
    <source>
        <dbReference type="EMBL" id="KAF9654093.1"/>
    </source>
</evidence>
<comment type="caution">
    <text evidence="1">The sequence shown here is derived from an EMBL/GenBank/DDBJ whole genome shotgun (WGS) entry which is preliminary data.</text>
</comment>